<dbReference type="EMBL" id="JABEQO010000002">
    <property type="protein sequence ID" value="MBB2163493.1"/>
    <property type="molecule type" value="Genomic_DNA"/>
</dbReference>
<evidence type="ECO:0000256" key="9">
    <source>
        <dbReference type="ARBA" id="ARBA00038489"/>
    </source>
</evidence>
<evidence type="ECO:0000313" key="16">
    <source>
        <dbReference type="Proteomes" id="UP000561077"/>
    </source>
</evidence>
<keyword evidence="3" id="KW-0575">Peroxidase</keyword>
<keyword evidence="7" id="KW-0676">Redox-active center</keyword>
<dbReference type="Proteomes" id="UP000540490">
    <property type="component" value="Unassembled WGS sequence"/>
</dbReference>
<evidence type="ECO:0000256" key="10">
    <source>
        <dbReference type="ARBA" id="ARBA00042639"/>
    </source>
</evidence>
<comment type="catalytic activity">
    <reaction evidence="11">
        <text>a hydroperoxide + [thioredoxin]-dithiol = an alcohol + [thioredoxin]-disulfide + H2O</text>
        <dbReference type="Rhea" id="RHEA:62620"/>
        <dbReference type="Rhea" id="RHEA-COMP:10698"/>
        <dbReference type="Rhea" id="RHEA-COMP:10700"/>
        <dbReference type="ChEBI" id="CHEBI:15377"/>
        <dbReference type="ChEBI" id="CHEBI:29950"/>
        <dbReference type="ChEBI" id="CHEBI:30879"/>
        <dbReference type="ChEBI" id="CHEBI:35924"/>
        <dbReference type="ChEBI" id="CHEBI:50058"/>
        <dbReference type="EC" id="1.11.1.24"/>
    </reaction>
</comment>
<evidence type="ECO:0000256" key="2">
    <source>
        <dbReference type="ARBA" id="ARBA00013017"/>
    </source>
</evidence>
<keyword evidence="4" id="KW-0049">Antioxidant</keyword>
<keyword evidence="5" id="KW-0560">Oxidoreductase</keyword>
<evidence type="ECO:0000313" key="13">
    <source>
        <dbReference type="EMBL" id="MBB2163493.1"/>
    </source>
</evidence>
<proteinExistence type="inferred from homology"/>
<dbReference type="InterPro" id="IPR036249">
    <property type="entry name" value="Thioredoxin-like_sf"/>
</dbReference>
<comment type="function">
    <text evidence="1">Thiol-specific peroxidase that catalyzes the reduction of hydrogen peroxide and organic hydroperoxides to water and alcohols, respectively. Plays a role in cell protection against oxidative stress by detoxifying peroxides and as sensor of hydrogen peroxide-mediated signaling events.</text>
</comment>
<keyword evidence="6" id="KW-1015">Disulfide bond</keyword>
<dbReference type="GO" id="GO:0045454">
    <property type="term" value="P:cell redox homeostasis"/>
    <property type="evidence" value="ECO:0007669"/>
    <property type="project" value="TreeGrafter"/>
</dbReference>
<dbReference type="Pfam" id="PF00578">
    <property type="entry name" value="AhpC-TSA"/>
    <property type="match status" value="1"/>
</dbReference>
<evidence type="ECO:0000256" key="8">
    <source>
        <dbReference type="ARBA" id="ARBA00032824"/>
    </source>
</evidence>
<protein>
    <recommendedName>
        <fullName evidence="2">thioredoxin-dependent peroxiredoxin</fullName>
        <ecNumber evidence="2">1.11.1.24</ecNumber>
    </recommendedName>
    <alternativeName>
        <fullName evidence="8">Thioredoxin peroxidase</fullName>
    </alternativeName>
    <alternativeName>
        <fullName evidence="10">Thioredoxin-dependent peroxiredoxin Bcp</fullName>
    </alternativeName>
</protein>
<dbReference type="PANTHER" id="PTHR42801:SF4">
    <property type="entry name" value="AHPC_TSA FAMILY PROTEIN"/>
    <property type="match status" value="1"/>
</dbReference>
<gene>
    <name evidence="14" type="ORF">HLH25_01820</name>
    <name evidence="13" type="ORF">HLH26_02880</name>
</gene>
<evidence type="ECO:0000256" key="3">
    <source>
        <dbReference type="ARBA" id="ARBA00022559"/>
    </source>
</evidence>
<dbReference type="PANTHER" id="PTHR42801">
    <property type="entry name" value="THIOREDOXIN-DEPENDENT PEROXIDE REDUCTASE"/>
    <property type="match status" value="1"/>
</dbReference>
<evidence type="ECO:0000256" key="4">
    <source>
        <dbReference type="ARBA" id="ARBA00022862"/>
    </source>
</evidence>
<dbReference type="Proteomes" id="UP000561077">
    <property type="component" value="Unassembled WGS sequence"/>
</dbReference>
<evidence type="ECO:0000256" key="6">
    <source>
        <dbReference type="ARBA" id="ARBA00023157"/>
    </source>
</evidence>
<evidence type="ECO:0000256" key="1">
    <source>
        <dbReference type="ARBA" id="ARBA00003330"/>
    </source>
</evidence>
<dbReference type="EC" id="1.11.1.24" evidence="2"/>
<accession>A0A7W4IIG2</accession>
<dbReference type="Gene3D" id="3.40.30.10">
    <property type="entry name" value="Glutaredoxin"/>
    <property type="match status" value="1"/>
</dbReference>
<dbReference type="AlphaFoldDB" id="A0A7W4IIG2"/>
<name>A0A7W4IIG2_9PROT</name>
<evidence type="ECO:0000313" key="14">
    <source>
        <dbReference type="EMBL" id="MBB2192390.1"/>
    </source>
</evidence>
<dbReference type="GO" id="GO:0005737">
    <property type="term" value="C:cytoplasm"/>
    <property type="evidence" value="ECO:0007669"/>
    <property type="project" value="TreeGrafter"/>
</dbReference>
<evidence type="ECO:0000256" key="5">
    <source>
        <dbReference type="ARBA" id="ARBA00023002"/>
    </source>
</evidence>
<dbReference type="InterPro" id="IPR013766">
    <property type="entry name" value="Thioredoxin_domain"/>
</dbReference>
<dbReference type="GO" id="GO:0008379">
    <property type="term" value="F:thioredoxin peroxidase activity"/>
    <property type="evidence" value="ECO:0007669"/>
    <property type="project" value="TreeGrafter"/>
</dbReference>
<comment type="similarity">
    <text evidence="9">Belongs to the peroxiredoxin family. BCP/PrxQ subfamily.</text>
</comment>
<dbReference type="PROSITE" id="PS51352">
    <property type="entry name" value="THIOREDOXIN_2"/>
    <property type="match status" value="1"/>
</dbReference>
<sequence>MLRSALLRRATRLSMVLPVALTLSGITLLSFSVAKAALPLGSTAPLFDTPASLGGKQFNFSLAEALHKGPVVLYFYPAAFTRGCTIEAHDFADAMDQFKALGATVIGVSMDKIETLDRFSVSECRSRFPVASDPAGKIASSYDSKMKLLHYANRTSYVIAPDGHILYAYSAMAPEGHISGTLAALRAWKAVGSTTPTPQH</sequence>
<evidence type="ECO:0000256" key="11">
    <source>
        <dbReference type="ARBA" id="ARBA00049091"/>
    </source>
</evidence>
<dbReference type="InterPro" id="IPR000866">
    <property type="entry name" value="AhpC/TSA"/>
</dbReference>
<evidence type="ECO:0000259" key="12">
    <source>
        <dbReference type="PROSITE" id="PS51352"/>
    </source>
</evidence>
<dbReference type="EMBL" id="JABEQN010000002">
    <property type="protein sequence ID" value="MBB2192390.1"/>
    <property type="molecule type" value="Genomic_DNA"/>
</dbReference>
<organism evidence="13 16">
    <name type="scientific">Gluconacetobacter dulcium</name>
    <dbReference type="NCBI Taxonomy" id="2729096"/>
    <lineage>
        <taxon>Bacteria</taxon>
        <taxon>Pseudomonadati</taxon>
        <taxon>Pseudomonadota</taxon>
        <taxon>Alphaproteobacteria</taxon>
        <taxon>Acetobacterales</taxon>
        <taxon>Acetobacteraceae</taxon>
        <taxon>Gluconacetobacter</taxon>
    </lineage>
</organism>
<evidence type="ECO:0000256" key="7">
    <source>
        <dbReference type="ARBA" id="ARBA00023284"/>
    </source>
</evidence>
<dbReference type="GO" id="GO:0034599">
    <property type="term" value="P:cellular response to oxidative stress"/>
    <property type="evidence" value="ECO:0007669"/>
    <property type="project" value="TreeGrafter"/>
</dbReference>
<dbReference type="CDD" id="cd03017">
    <property type="entry name" value="PRX_BCP"/>
    <property type="match status" value="1"/>
</dbReference>
<comment type="caution">
    <text evidence="13">The sequence shown here is derived from an EMBL/GenBank/DDBJ whole genome shotgun (WGS) entry which is preliminary data.</text>
</comment>
<reference evidence="15 16" key="1">
    <citation type="submission" date="2020-04" db="EMBL/GenBank/DDBJ databases">
        <title>Description of novel Gluconacetobacter.</title>
        <authorList>
            <person name="Sombolestani A."/>
        </authorList>
    </citation>
    <scope>NUCLEOTIDE SEQUENCE [LARGE SCALE GENOMIC DNA]</scope>
    <source>
        <strain evidence="14 15">LMG 1728</strain>
        <strain evidence="13 16">LMG 1731</strain>
    </source>
</reference>
<dbReference type="InterPro" id="IPR050924">
    <property type="entry name" value="Peroxiredoxin_BCP/PrxQ"/>
</dbReference>
<keyword evidence="15" id="KW-1185">Reference proteome</keyword>
<feature type="domain" description="Thioredoxin" evidence="12">
    <location>
        <begin position="38"/>
        <end position="187"/>
    </location>
</feature>
<dbReference type="SUPFAM" id="SSF52833">
    <property type="entry name" value="Thioredoxin-like"/>
    <property type="match status" value="1"/>
</dbReference>
<evidence type="ECO:0000313" key="15">
    <source>
        <dbReference type="Proteomes" id="UP000540490"/>
    </source>
</evidence>